<dbReference type="PANTHER" id="PTHR39639:SF1">
    <property type="entry name" value="DUF262 DOMAIN-CONTAINING PROTEIN"/>
    <property type="match status" value="1"/>
</dbReference>
<sequence>MSTTEETGARISFERENRVSTDLELEPITSEDEDYESAPPDYEITTYPADFTLEVLHQKWKAEEIRIPDFQRDFVWKQVQASKLIESFLVGLPVPAVFLYKERKSQKSLVIDGQQRLKSIFFFFEGYFGPKARGTRRRVFSLKGLSPDSPFHDRSFEDFSKEDQLRLKNAVLRAFIVQQFGPDDDTSMYHIFERLNTGGTLLTNQEIRNCVFHGNFIEFLEEINQDPEWKSILGKRVPDTHRKDIELIVRFFAMRDISAYKKPMKDFLSRFMKKNRDASKEVLQESREIFTQTCRTVIESLGEKPFHIRSGLNAAVFDAVMIAFSRHLKEIPEDISIRYSRLKDNEEFDKHTRNWTTDIETVKARFQLAETKLFG</sequence>
<reference evidence="4" key="1">
    <citation type="submission" date="2019-02" db="EMBL/GenBank/DDBJ databases">
        <authorList>
            <person name="Gruber-Vodicka R. H."/>
            <person name="Seah K. B. B."/>
        </authorList>
    </citation>
    <scope>NUCLEOTIDE SEQUENCE</scope>
    <source>
        <strain evidence="4">BECK_BZ106</strain>
        <strain evidence="3">BECK_BZ15</strain>
    </source>
</reference>
<protein>
    <recommendedName>
        <fullName evidence="2">GmrSD restriction endonucleases N-terminal domain-containing protein</fullName>
    </recommendedName>
</protein>
<feature type="compositionally biased region" description="Acidic residues" evidence="1">
    <location>
        <begin position="23"/>
        <end position="36"/>
    </location>
</feature>
<dbReference type="InterPro" id="IPR004919">
    <property type="entry name" value="GmrSD_N"/>
</dbReference>
<feature type="domain" description="GmrSD restriction endonucleases N-terminal" evidence="2">
    <location>
        <begin position="63"/>
        <end position="211"/>
    </location>
</feature>
<dbReference type="AlphaFoldDB" id="A0A450T6D8"/>
<dbReference type="PANTHER" id="PTHR39639">
    <property type="entry name" value="CHROMOSOME 16, WHOLE GENOME SHOTGUN SEQUENCE"/>
    <property type="match status" value="1"/>
</dbReference>
<accession>A0A450T6D8</accession>
<proteinExistence type="predicted"/>
<evidence type="ECO:0000313" key="4">
    <source>
        <dbReference type="EMBL" id="VFJ62294.1"/>
    </source>
</evidence>
<feature type="region of interest" description="Disordered" evidence="1">
    <location>
        <begin position="1"/>
        <end position="39"/>
    </location>
</feature>
<organism evidence="4">
    <name type="scientific">Candidatus Kentrum sp. FW</name>
    <dbReference type="NCBI Taxonomy" id="2126338"/>
    <lineage>
        <taxon>Bacteria</taxon>
        <taxon>Pseudomonadati</taxon>
        <taxon>Pseudomonadota</taxon>
        <taxon>Gammaproteobacteria</taxon>
        <taxon>Candidatus Kentrum</taxon>
    </lineage>
</organism>
<dbReference type="Pfam" id="PF03235">
    <property type="entry name" value="GmrSD_N"/>
    <property type="match status" value="1"/>
</dbReference>
<dbReference type="EMBL" id="CAADFD010000072">
    <property type="protein sequence ID" value="VFJ62294.1"/>
    <property type="molecule type" value="Genomic_DNA"/>
</dbReference>
<evidence type="ECO:0000256" key="1">
    <source>
        <dbReference type="SAM" id="MobiDB-lite"/>
    </source>
</evidence>
<dbReference type="EMBL" id="CAADEW010000017">
    <property type="protein sequence ID" value="VFJ47760.1"/>
    <property type="molecule type" value="Genomic_DNA"/>
</dbReference>
<evidence type="ECO:0000313" key="3">
    <source>
        <dbReference type="EMBL" id="VFJ47760.1"/>
    </source>
</evidence>
<feature type="compositionally biased region" description="Basic and acidic residues" evidence="1">
    <location>
        <begin position="12"/>
        <end position="21"/>
    </location>
</feature>
<evidence type="ECO:0000259" key="2">
    <source>
        <dbReference type="Pfam" id="PF03235"/>
    </source>
</evidence>
<name>A0A450T6D8_9GAMM</name>
<gene>
    <name evidence="3" type="ORF">BECKFW1821A_GA0114235_101730</name>
    <name evidence="4" type="ORF">BECKFW1821B_GA0114236_107211</name>
</gene>